<keyword evidence="4 6" id="KW-0238">DNA-binding</keyword>
<keyword evidence="5 6" id="KW-0804">Transcription</keyword>
<evidence type="ECO:0000256" key="2">
    <source>
        <dbReference type="ARBA" id="ARBA00023015"/>
    </source>
</evidence>
<comment type="similarity">
    <text evidence="1 6">Belongs to the sigma-70 factor family. ECF subfamily.</text>
</comment>
<reference evidence="9" key="1">
    <citation type="submission" date="2006-06" db="EMBL/GenBank/DDBJ databases">
        <title>Complete sequence of chromosome of Chelativorans sp. BNC1.</title>
        <authorList>
            <consortium name="US DOE Joint Genome Institute"/>
            <person name="Copeland A."/>
            <person name="Lucas S."/>
            <person name="Lapidus A."/>
            <person name="Barry K."/>
            <person name="Detter J.C."/>
            <person name="Glavina del Rio T."/>
            <person name="Hammon N."/>
            <person name="Israni S."/>
            <person name="Dalin E."/>
            <person name="Tice H."/>
            <person name="Pitluck S."/>
            <person name="Chertkov O."/>
            <person name="Brettin T."/>
            <person name="Bruce D."/>
            <person name="Han C."/>
            <person name="Tapia R."/>
            <person name="Gilna P."/>
            <person name="Schmutz J."/>
            <person name="Larimer F."/>
            <person name="Land M."/>
            <person name="Hauser L."/>
            <person name="Kyrpides N."/>
            <person name="Mikhailova N."/>
            <person name="Richardson P."/>
        </authorList>
    </citation>
    <scope>NUCLEOTIDE SEQUENCE</scope>
    <source>
        <strain evidence="9">BNC1</strain>
    </source>
</reference>
<sequence>MRGLDIEMTMAHPKLDLERLSDEELVHLARQGGESAIRLLIKRNNRSLFRVARAVVRDDAEAEDIVQETYVSAFTKLDSFRGHSRFSTWLTRIALNEALGRARKRWPAAELAELDMAEGCNGGSVIMFPTSLKPPGADAELARKQVRDLLETAVDELPDPFRLVFILRDVEEMSIEETAHQLSLKPETVKTRLHRARRLMRLAVEKQLAGTFSELFPFDGARCERMADRVIDRLHGLERPREPG</sequence>
<dbReference type="GO" id="GO:0003677">
    <property type="term" value="F:DNA binding"/>
    <property type="evidence" value="ECO:0007669"/>
    <property type="project" value="UniProtKB-KW"/>
</dbReference>
<dbReference type="InterPro" id="IPR007627">
    <property type="entry name" value="RNA_pol_sigma70_r2"/>
</dbReference>
<evidence type="ECO:0000259" key="7">
    <source>
        <dbReference type="Pfam" id="PF04542"/>
    </source>
</evidence>
<dbReference type="Pfam" id="PF08281">
    <property type="entry name" value="Sigma70_r4_2"/>
    <property type="match status" value="1"/>
</dbReference>
<dbReference type="InterPro" id="IPR036388">
    <property type="entry name" value="WH-like_DNA-bd_sf"/>
</dbReference>
<dbReference type="STRING" id="266779.Meso_1243"/>
<dbReference type="NCBIfam" id="TIGR02937">
    <property type="entry name" value="sigma70-ECF"/>
    <property type="match status" value="1"/>
</dbReference>
<dbReference type="HOGENOM" id="CLU_047691_3_0_5"/>
<feature type="domain" description="RNA polymerase sigma factor 70 region 4 type 2" evidence="8">
    <location>
        <begin position="148"/>
        <end position="199"/>
    </location>
</feature>
<accession>Q11IY6</accession>
<evidence type="ECO:0000256" key="4">
    <source>
        <dbReference type="ARBA" id="ARBA00023125"/>
    </source>
</evidence>
<dbReference type="InterPro" id="IPR039425">
    <property type="entry name" value="RNA_pol_sigma-70-like"/>
</dbReference>
<dbReference type="GO" id="GO:0016987">
    <property type="term" value="F:sigma factor activity"/>
    <property type="evidence" value="ECO:0007669"/>
    <property type="project" value="UniProtKB-KW"/>
</dbReference>
<protein>
    <recommendedName>
        <fullName evidence="6">RNA polymerase sigma factor</fullName>
    </recommendedName>
</protein>
<organism evidence="9">
    <name type="scientific">Chelativorans sp. (strain BNC1)</name>
    <dbReference type="NCBI Taxonomy" id="266779"/>
    <lineage>
        <taxon>Bacteria</taxon>
        <taxon>Pseudomonadati</taxon>
        <taxon>Pseudomonadota</taxon>
        <taxon>Alphaproteobacteria</taxon>
        <taxon>Hyphomicrobiales</taxon>
        <taxon>Phyllobacteriaceae</taxon>
        <taxon>Chelativorans</taxon>
    </lineage>
</organism>
<dbReference type="SUPFAM" id="SSF88946">
    <property type="entry name" value="Sigma2 domain of RNA polymerase sigma factors"/>
    <property type="match status" value="1"/>
</dbReference>
<dbReference type="Gene3D" id="1.10.1740.10">
    <property type="match status" value="1"/>
</dbReference>
<feature type="domain" description="RNA polymerase sigma-70 region 2" evidence="7">
    <location>
        <begin position="40"/>
        <end position="106"/>
    </location>
</feature>
<name>Q11IY6_CHESB</name>
<gene>
    <name evidence="9" type="ordered locus">Meso_1243</name>
</gene>
<dbReference type="PANTHER" id="PTHR43133:SF51">
    <property type="entry name" value="RNA POLYMERASE SIGMA FACTOR"/>
    <property type="match status" value="1"/>
</dbReference>
<dbReference type="Pfam" id="PF04542">
    <property type="entry name" value="Sigma70_r2"/>
    <property type="match status" value="1"/>
</dbReference>
<dbReference type="NCBIfam" id="NF008888">
    <property type="entry name" value="PRK11922.1"/>
    <property type="match status" value="1"/>
</dbReference>
<dbReference type="PROSITE" id="PS01063">
    <property type="entry name" value="SIGMA70_ECF"/>
    <property type="match status" value="1"/>
</dbReference>
<dbReference type="eggNOG" id="COG1595">
    <property type="taxonomic scope" value="Bacteria"/>
</dbReference>
<dbReference type="CDD" id="cd06171">
    <property type="entry name" value="Sigma70_r4"/>
    <property type="match status" value="1"/>
</dbReference>
<proteinExistence type="inferred from homology"/>
<dbReference type="GO" id="GO:0006352">
    <property type="term" value="P:DNA-templated transcription initiation"/>
    <property type="evidence" value="ECO:0007669"/>
    <property type="project" value="InterPro"/>
</dbReference>
<evidence type="ECO:0000256" key="1">
    <source>
        <dbReference type="ARBA" id="ARBA00010641"/>
    </source>
</evidence>
<dbReference type="EMBL" id="CP000390">
    <property type="protein sequence ID" value="ABG62639.1"/>
    <property type="molecule type" value="Genomic_DNA"/>
</dbReference>
<keyword evidence="3 6" id="KW-0731">Sigma factor</keyword>
<dbReference type="Gene3D" id="1.10.10.10">
    <property type="entry name" value="Winged helix-like DNA-binding domain superfamily/Winged helix DNA-binding domain"/>
    <property type="match status" value="1"/>
</dbReference>
<dbReference type="SUPFAM" id="SSF88659">
    <property type="entry name" value="Sigma3 and sigma4 domains of RNA polymerase sigma factors"/>
    <property type="match status" value="1"/>
</dbReference>
<evidence type="ECO:0000313" key="9">
    <source>
        <dbReference type="EMBL" id="ABG62639.1"/>
    </source>
</evidence>
<evidence type="ECO:0000259" key="8">
    <source>
        <dbReference type="Pfam" id="PF08281"/>
    </source>
</evidence>
<dbReference type="KEGG" id="mes:Meso_1243"/>
<evidence type="ECO:0000256" key="6">
    <source>
        <dbReference type="RuleBase" id="RU000716"/>
    </source>
</evidence>
<dbReference type="InterPro" id="IPR013324">
    <property type="entry name" value="RNA_pol_sigma_r3/r4-like"/>
</dbReference>
<dbReference type="InterPro" id="IPR013325">
    <property type="entry name" value="RNA_pol_sigma_r2"/>
</dbReference>
<evidence type="ECO:0000256" key="3">
    <source>
        <dbReference type="ARBA" id="ARBA00023082"/>
    </source>
</evidence>
<dbReference type="InterPro" id="IPR013249">
    <property type="entry name" value="RNA_pol_sigma70_r4_t2"/>
</dbReference>
<keyword evidence="2 6" id="KW-0805">Transcription regulation</keyword>
<dbReference type="AlphaFoldDB" id="Q11IY6"/>
<dbReference type="InterPro" id="IPR000838">
    <property type="entry name" value="RNA_pol_sigma70_ECF_CS"/>
</dbReference>
<dbReference type="InterPro" id="IPR014284">
    <property type="entry name" value="RNA_pol_sigma-70_dom"/>
</dbReference>
<evidence type="ECO:0000256" key="5">
    <source>
        <dbReference type="ARBA" id="ARBA00023163"/>
    </source>
</evidence>
<dbReference type="PANTHER" id="PTHR43133">
    <property type="entry name" value="RNA POLYMERASE ECF-TYPE SIGMA FACTO"/>
    <property type="match status" value="1"/>
</dbReference>